<evidence type="ECO:0000256" key="5">
    <source>
        <dbReference type="SAM" id="MobiDB-lite"/>
    </source>
</evidence>
<dbReference type="InterPro" id="IPR013025">
    <property type="entry name" value="Ribosomal_uL23-like"/>
</dbReference>
<dbReference type="AlphaFoldDB" id="A0A1F6D7W0"/>
<dbReference type="GO" id="GO:0019843">
    <property type="term" value="F:rRNA binding"/>
    <property type="evidence" value="ECO:0007669"/>
    <property type="project" value="UniProtKB-UniRule"/>
</dbReference>
<protein>
    <recommendedName>
        <fullName evidence="4">Large ribosomal subunit protein uL23</fullName>
    </recommendedName>
</protein>
<reference evidence="6 7" key="1">
    <citation type="journal article" date="2016" name="Nat. Commun.">
        <title>Thousands of microbial genomes shed light on interconnected biogeochemical processes in an aquifer system.</title>
        <authorList>
            <person name="Anantharaman K."/>
            <person name="Brown C.T."/>
            <person name="Hug L.A."/>
            <person name="Sharon I."/>
            <person name="Castelle C.J."/>
            <person name="Probst A.J."/>
            <person name="Thomas B.C."/>
            <person name="Singh A."/>
            <person name="Wilkins M.J."/>
            <person name="Karaoz U."/>
            <person name="Brodie E.L."/>
            <person name="Williams K.H."/>
            <person name="Hubbard S.S."/>
            <person name="Banfield J.F."/>
        </authorList>
    </citation>
    <scope>NUCLEOTIDE SEQUENCE [LARGE SCALE GENOMIC DNA]</scope>
</reference>
<dbReference type="GO" id="GO:0006412">
    <property type="term" value="P:translation"/>
    <property type="evidence" value="ECO:0007669"/>
    <property type="project" value="UniProtKB-UniRule"/>
</dbReference>
<dbReference type="InterPro" id="IPR012678">
    <property type="entry name" value="Ribosomal_uL23/eL15/eS24_sf"/>
</dbReference>
<sequence length="117" mass="12695">MALFQRKAEEKKADAAPVAAPTGAESVSDVLRNPRITEKATGHAEGGIYTFDVSPVATKRSVVQAIRSLYKVVPKKVRIVPILSKARRNVRTGQRGSTRGGKKAYIYLKKGDTITIS</sequence>
<dbReference type="GO" id="GO:1990904">
    <property type="term" value="C:ribonucleoprotein complex"/>
    <property type="evidence" value="ECO:0007669"/>
    <property type="project" value="UniProtKB-KW"/>
</dbReference>
<feature type="compositionally biased region" description="Low complexity" evidence="5">
    <location>
        <begin position="15"/>
        <end position="25"/>
    </location>
</feature>
<dbReference type="GO" id="GO:0003735">
    <property type="term" value="F:structural constituent of ribosome"/>
    <property type="evidence" value="ECO:0007669"/>
    <property type="project" value="InterPro"/>
</dbReference>
<dbReference type="GO" id="GO:0005840">
    <property type="term" value="C:ribosome"/>
    <property type="evidence" value="ECO:0007669"/>
    <property type="project" value="UniProtKB-KW"/>
</dbReference>
<dbReference type="EMBL" id="MFKX01000026">
    <property type="protein sequence ID" value="OGG57496.1"/>
    <property type="molecule type" value="Genomic_DNA"/>
</dbReference>
<dbReference type="SUPFAM" id="SSF54189">
    <property type="entry name" value="Ribosomal proteins S24e, L23 and L15e"/>
    <property type="match status" value="1"/>
</dbReference>
<evidence type="ECO:0000313" key="7">
    <source>
        <dbReference type="Proteomes" id="UP000177958"/>
    </source>
</evidence>
<keyword evidence="3 4" id="KW-0687">Ribonucleoprotein</keyword>
<dbReference type="Gene3D" id="3.30.70.330">
    <property type="match status" value="1"/>
</dbReference>
<dbReference type="HAMAP" id="MF_01369_B">
    <property type="entry name" value="Ribosomal_uL23_B"/>
    <property type="match status" value="1"/>
</dbReference>
<comment type="caution">
    <text evidence="6">The sequence shown here is derived from an EMBL/GenBank/DDBJ whole genome shotgun (WGS) entry which is preliminary data.</text>
</comment>
<dbReference type="Proteomes" id="UP000177958">
    <property type="component" value="Unassembled WGS sequence"/>
</dbReference>
<keyword evidence="2 4" id="KW-0689">Ribosomal protein</keyword>
<evidence type="ECO:0000256" key="2">
    <source>
        <dbReference type="ARBA" id="ARBA00022980"/>
    </source>
</evidence>
<dbReference type="InterPro" id="IPR012677">
    <property type="entry name" value="Nucleotide-bd_a/b_plait_sf"/>
</dbReference>
<comment type="subunit">
    <text evidence="4">Part of the 50S ribosomal subunit. Contacts protein L29, and trigger factor when it is bound to the ribosome.</text>
</comment>
<feature type="region of interest" description="Disordered" evidence="5">
    <location>
        <begin position="1"/>
        <end position="26"/>
    </location>
</feature>
<proteinExistence type="inferred from homology"/>
<name>A0A1F6D7W0_9BACT</name>
<comment type="function">
    <text evidence="4">One of the early assembly proteins it binds 23S rRNA. One of the proteins that surrounds the polypeptide exit tunnel on the outside of the ribosome. Forms the main docking site for trigger factor binding to the ribosome.</text>
</comment>
<accession>A0A1F6D7W0</accession>
<feature type="compositionally biased region" description="Basic and acidic residues" evidence="5">
    <location>
        <begin position="1"/>
        <end position="14"/>
    </location>
</feature>
<gene>
    <name evidence="4" type="primary">rplW</name>
    <name evidence="6" type="ORF">A2853_04010</name>
</gene>
<evidence type="ECO:0000313" key="6">
    <source>
        <dbReference type="EMBL" id="OGG57496.1"/>
    </source>
</evidence>
<evidence type="ECO:0000256" key="1">
    <source>
        <dbReference type="ARBA" id="ARBA00006700"/>
    </source>
</evidence>
<dbReference type="Pfam" id="PF00276">
    <property type="entry name" value="Ribosomal_L23"/>
    <property type="match status" value="1"/>
</dbReference>
<keyword evidence="4" id="KW-0699">rRNA-binding</keyword>
<comment type="similarity">
    <text evidence="1 4">Belongs to the universal ribosomal protein uL23 family.</text>
</comment>
<evidence type="ECO:0000256" key="3">
    <source>
        <dbReference type="ARBA" id="ARBA00023274"/>
    </source>
</evidence>
<evidence type="ECO:0000256" key="4">
    <source>
        <dbReference type="HAMAP-Rule" id="MF_01369"/>
    </source>
</evidence>
<keyword evidence="4" id="KW-0694">RNA-binding</keyword>
<organism evidence="6 7">
    <name type="scientific">Candidatus Kaiserbacteria bacterium RIFCSPHIGHO2_01_FULL_55_17</name>
    <dbReference type="NCBI Taxonomy" id="1798484"/>
    <lineage>
        <taxon>Bacteria</taxon>
        <taxon>Candidatus Kaiseribacteriota</taxon>
    </lineage>
</organism>